<gene>
    <name evidence="13" type="ORF">Tharo_1021</name>
</gene>
<evidence type="ECO:0000256" key="9">
    <source>
        <dbReference type="SAM" id="Phobius"/>
    </source>
</evidence>
<dbReference type="SMART" id="SM00267">
    <property type="entry name" value="GGDEF"/>
    <property type="match status" value="1"/>
</dbReference>
<feature type="transmembrane region" description="Helical" evidence="9">
    <location>
        <begin position="267"/>
        <end position="288"/>
    </location>
</feature>
<evidence type="ECO:0000256" key="7">
    <source>
        <dbReference type="ARBA" id="ARBA00034247"/>
    </source>
</evidence>
<dbReference type="RefSeq" id="WP_107220275.1">
    <property type="nucleotide sequence ID" value="NZ_CP028339.1"/>
</dbReference>
<dbReference type="Pfam" id="PF00990">
    <property type="entry name" value="GGDEF"/>
    <property type="match status" value="1"/>
</dbReference>
<evidence type="ECO:0000313" key="13">
    <source>
        <dbReference type="EMBL" id="AVR87960.1"/>
    </source>
</evidence>
<dbReference type="Proteomes" id="UP000241885">
    <property type="component" value="Chromosome"/>
</dbReference>
<dbReference type="GO" id="GO:1902201">
    <property type="term" value="P:negative regulation of bacterial-type flagellum-dependent cell motility"/>
    <property type="evidence" value="ECO:0007669"/>
    <property type="project" value="TreeGrafter"/>
</dbReference>
<protein>
    <recommendedName>
        <fullName evidence="2">diguanylate cyclase</fullName>
        <ecNumber evidence="2">2.7.7.65</ecNumber>
    </recommendedName>
</protein>
<dbReference type="Gene3D" id="3.30.450.20">
    <property type="entry name" value="PAS domain"/>
    <property type="match status" value="1"/>
</dbReference>
<keyword evidence="6 9" id="KW-0472">Membrane</keyword>
<proteinExistence type="predicted"/>
<evidence type="ECO:0000259" key="12">
    <source>
        <dbReference type="PROSITE" id="PS50887"/>
    </source>
</evidence>
<organism evidence="13 14">
    <name type="scientific">Thauera aromatica K172</name>
    <dbReference type="NCBI Taxonomy" id="44139"/>
    <lineage>
        <taxon>Bacteria</taxon>
        <taxon>Pseudomonadati</taxon>
        <taxon>Pseudomonadota</taxon>
        <taxon>Betaproteobacteria</taxon>
        <taxon>Rhodocyclales</taxon>
        <taxon>Zoogloeaceae</taxon>
        <taxon>Thauera</taxon>
    </lineage>
</organism>
<keyword evidence="13" id="KW-0808">Transferase</keyword>
<dbReference type="InterPro" id="IPR029787">
    <property type="entry name" value="Nucleotide_cyclase"/>
</dbReference>
<accession>A0A2R4BKW7</accession>
<evidence type="ECO:0000256" key="6">
    <source>
        <dbReference type="ARBA" id="ARBA00023136"/>
    </source>
</evidence>
<dbReference type="InterPro" id="IPR006189">
    <property type="entry name" value="CHASE_dom"/>
</dbReference>
<evidence type="ECO:0000256" key="2">
    <source>
        <dbReference type="ARBA" id="ARBA00012528"/>
    </source>
</evidence>
<feature type="transmembrane region" description="Helical" evidence="9">
    <location>
        <begin position="308"/>
        <end position="334"/>
    </location>
</feature>
<dbReference type="GO" id="GO:0052621">
    <property type="term" value="F:diguanylate cyclase activity"/>
    <property type="evidence" value="ECO:0007669"/>
    <property type="project" value="UniProtKB-EC"/>
</dbReference>
<evidence type="ECO:0000313" key="14">
    <source>
        <dbReference type="Proteomes" id="UP000241885"/>
    </source>
</evidence>
<dbReference type="GO" id="GO:0005886">
    <property type="term" value="C:plasma membrane"/>
    <property type="evidence" value="ECO:0007669"/>
    <property type="project" value="UniProtKB-SubCell"/>
</dbReference>
<feature type="domain" description="GGDEF" evidence="12">
    <location>
        <begin position="775"/>
        <end position="911"/>
    </location>
</feature>
<feature type="domain" description="CHASE" evidence="10">
    <location>
        <begin position="110"/>
        <end position="201"/>
    </location>
</feature>
<dbReference type="InterPro" id="IPR003660">
    <property type="entry name" value="HAMP_dom"/>
</dbReference>
<dbReference type="EMBL" id="CP028339">
    <property type="protein sequence ID" value="AVR87960.1"/>
    <property type="molecule type" value="Genomic_DNA"/>
</dbReference>
<evidence type="ECO:0000259" key="10">
    <source>
        <dbReference type="PROSITE" id="PS50839"/>
    </source>
</evidence>
<dbReference type="GO" id="GO:0007165">
    <property type="term" value="P:signal transduction"/>
    <property type="evidence" value="ECO:0007669"/>
    <property type="project" value="InterPro"/>
</dbReference>
<dbReference type="Pfam" id="PF03924">
    <property type="entry name" value="CHASE"/>
    <property type="match status" value="1"/>
</dbReference>
<feature type="domain" description="HAMP" evidence="11">
    <location>
        <begin position="668"/>
        <end position="721"/>
    </location>
</feature>
<sequence>MPGFRHLEAKVWASVVLALCLGAALTVAIAQYDRRLGERSQSSRIEVRLQAAAFELERTLSALAQLNHDVAATLLPERAITTAKLRPLAEKLVNDHRRIIDVAVSHGLEVVFVHPVEGNEAVLGMHFDTRPEQMEGVRRAIERRDTVIAGPLPLVQNGRPGVIVRTPVFHPATDGEPGAFWGMVSTVVEFEGLLEDAGLSSADLPFTLAIRGREGSGAQGPPFHGDAALFRGTHVAVDVALPAGGRWRLGATPRADDSEAAARIARIYTAGAAISLALALLLLYRGGAFGSGGGAGRLHPFLPAGVRIGIRAFLIGVSLLVLLPILAIGGWVSYRNAQQSTERFSQALAREIGDRLHDRVAAFFEVPRHFVAFNVEQARAGLLPYEKPEDLMRGFLSQIRQQPLLTFVSMGTADGQYYAASRPPHGADKALRMLHSRAADDYVMHIFRTDQTGRSTSLMSTGKGRFDARRRPWFEAALDSGSLAWYPAYRYAINDAEGAYDTMGIGMSAPLFDPHGSFIGVATADVALSQLSEFLRELTAGTQATAFIAETNGLMLANSALAPIYRLDGEEAVRIPLAESDSPLIRAAARPLAASAQPEGSASLPLGNGNFLFEWHRFTLAQGPTLTIGLILPTAHFEAMASDTLRNILYLALAVMILSLMIGLFVSDWVARPLRSLSRASSRLARGDWQPASHEPSPIREVAALFATMDSMAAQLKRHTETLEHKVRERTEELEAANHKLAMLSLTDGLTGISNRRHFDQMLHSEWARALRAAQPLAILMIDIDLFKKYNDHYGHQAGDECLIRVAHAIQSCVKRAGDLAARYGGEEFAVICAESDLEKATALASILCHAVAAQALPHMLSPHGRVTVSIGVAAAVPAPEVAPETLLRRADEALYRAKAGGRNRVDAETGNPQPLPAGRA</sequence>
<dbReference type="Gene3D" id="6.10.340.10">
    <property type="match status" value="1"/>
</dbReference>
<dbReference type="SMART" id="SM01079">
    <property type="entry name" value="CHASE"/>
    <property type="match status" value="1"/>
</dbReference>
<feature type="transmembrane region" description="Helical" evidence="9">
    <location>
        <begin position="648"/>
        <end position="671"/>
    </location>
</feature>
<dbReference type="InterPro" id="IPR000160">
    <property type="entry name" value="GGDEF_dom"/>
</dbReference>
<dbReference type="SUPFAM" id="SSF55073">
    <property type="entry name" value="Nucleotide cyclase"/>
    <property type="match status" value="1"/>
</dbReference>
<feature type="transmembrane region" description="Helical" evidence="9">
    <location>
        <begin position="12"/>
        <end position="32"/>
    </location>
</feature>
<dbReference type="NCBIfam" id="TIGR00254">
    <property type="entry name" value="GGDEF"/>
    <property type="match status" value="1"/>
</dbReference>
<dbReference type="CDD" id="cd18773">
    <property type="entry name" value="PDC1_HK_sensor"/>
    <property type="match status" value="1"/>
</dbReference>
<dbReference type="PANTHER" id="PTHR45138:SF9">
    <property type="entry name" value="DIGUANYLATE CYCLASE DGCM-RELATED"/>
    <property type="match status" value="1"/>
</dbReference>
<dbReference type="SMART" id="SM00304">
    <property type="entry name" value="HAMP"/>
    <property type="match status" value="1"/>
</dbReference>
<evidence type="ECO:0000256" key="1">
    <source>
        <dbReference type="ARBA" id="ARBA00004651"/>
    </source>
</evidence>
<feature type="region of interest" description="Disordered" evidence="8">
    <location>
        <begin position="901"/>
        <end position="921"/>
    </location>
</feature>
<evidence type="ECO:0000256" key="4">
    <source>
        <dbReference type="ARBA" id="ARBA00022692"/>
    </source>
</evidence>
<name>A0A2R4BKW7_THAAR</name>
<keyword evidence="5 9" id="KW-1133">Transmembrane helix</keyword>
<dbReference type="InterPro" id="IPR050469">
    <property type="entry name" value="Diguanylate_Cyclase"/>
</dbReference>
<dbReference type="Pfam" id="PF00672">
    <property type="entry name" value="HAMP"/>
    <property type="match status" value="1"/>
</dbReference>
<dbReference type="PROSITE" id="PS50885">
    <property type="entry name" value="HAMP"/>
    <property type="match status" value="1"/>
</dbReference>
<dbReference type="PROSITE" id="PS50839">
    <property type="entry name" value="CHASE"/>
    <property type="match status" value="1"/>
</dbReference>
<evidence type="ECO:0000259" key="11">
    <source>
        <dbReference type="PROSITE" id="PS50885"/>
    </source>
</evidence>
<evidence type="ECO:0000256" key="8">
    <source>
        <dbReference type="SAM" id="MobiDB-lite"/>
    </source>
</evidence>
<dbReference type="GO" id="GO:0016301">
    <property type="term" value="F:kinase activity"/>
    <property type="evidence" value="ECO:0007669"/>
    <property type="project" value="UniProtKB-KW"/>
</dbReference>
<dbReference type="GO" id="GO:0043709">
    <property type="term" value="P:cell adhesion involved in single-species biofilm formation"/>
    <property type="evidence" value="ECO:0007669"/>
    <property type="project" value="TreeGrafter"/>
</dbReference>
<dbReference type="Gene3D" id="3.30.70.270">
    <property type="match status" value="1"/>
</dbReference>
<evidence type="ECO:0000256" key="3">
    <source>
        <dbReference type="ARBA" id="ARBA00022475"/>
    </source>
</evidence>
<dbReference type="Pfam" id="PF02743">
    <property type="entry name" value="dCache_1"/>
    <property type="match status" value="1"/>
</dbReference>
<dbReference type="EC" id="2.7.7.65" evidence="2"/>
<comment type="catalytic activity">
    <reaction evidence="7">
        <text>2 GTP = 3',3'-c-di-GMP + 2 diphosphate</text>
        <dbReference type="Rhea" id="RHEA:24898"/>
        <dbReference type="ChEBI" id="CHEBI:33019"/>
        <dbReference type="ChEBI" id="CHEBI:37565"/>
        <dbReference type="ChEBI" id="CHEBI:58805"/>
        <dbReference type="EC" id="2.7.7.65"/>
    </reaction>
</comment>
<dbReference type="CDD" id="cd06225">
    <property type="entry name" value="HAMP"/>
    <property type="match status" value="1"/>
</dbReference>
<reference evidence="13 14" key="1">
    <citation type="submission" date="2018-03" db="EMBL/GenBank/DDBJ databases">
        <title>Complete genome sequence of Thauera aromatica, a model organism for studying aromatic compound degradation under denitrifying conditions.</title>
        <authorList>
            <person name="Lo H.-Y."/>
            <person name="Goris T."/>
            <person name="Boll M."/>
            <person name="Mueller J.A."/>
        </authorList>
    </citation>
    <scope>NUCLEOTIDE SEQUENCE [LARGE SCALE GENOMIC DNA]</scope>
    <source>
        <strain evidence="13 14">K172</strain>
    </source>
</reference>
<dbReference type="OrthoDB" id="9813903at2"/>
<dbReference type="AlphaFoldDB" id="A0A2R4BKW7"/>
<keyword evidence="14" id="KW-1185">Reference proteome</keyword>
<comment type="subcellular location">
    <subcellularLocation>
        <location evidence="1">Cell membrane</location>
        <topology evidence="1">Multi-pass membrane protein</topology>
    </subcellularLocation>
</comment>
<dbReference type="InterPro" id="IPR033479">
    <property type="entry name" value="dCache_1"/>
</dbReference>
<dbReference type="FunFam" id="3.30.70.270:FF:000001">
    <property type="entry name" value="Diguanylate cyclase domain protein"/>
    <property type="match status" value="1"/>
</dbReference>
<dbReference type="CDD" id="cd01949">
    <property type="entry name" value="GGDEF"/>
    <property type="match status" value="1"/>
</dbReference>
<keyword evidence="3" id="KW-1003">Cell membrane</keyword>
<dbReference type="PANTHER" id="PTHR45138">
    <property type="entry name" value="REGULATORY COMPONENTS OF SENSORY TRANSDUCTION SYSTEM"/>
    <property type="match status" value="1"/>
</dbReference>
<keyword evidence="4 9" id="KW-0812">Transmembrane</keyword>
<evidence type="ECO:0000256" key="5">
    <source>
        <dbReference type="ARBA" id="ARBA00022989"/>
    </source>
</evidence>
<dbReference type="InterPro" id="IPR043128">
    <property type="entry name" value="Rev_trsase/Diguanyl_cyclase"/>
</dbReference>
<dbReference type="InterPro" id="IPR042240">
    <property type="entry name" value="CHASE_sf"/>
</dbReference>
<keyword evidence="13" id="KW-0418">Kinase</keyword>
<dbReference type="Gene3D" id="3.30.450.350">
    <property type="entry name" value="CHASE domain"/>
    <property type="match status" value="1"/>
</dbReference>
<dbReference type="KEGG" id="tak:Tharo_1021"/>
<dbReference type="PROSITE" id="PS50887">
    <property type="entry name" value="GGDEF"/>
    <property type="match status" value="1"/>
</dbReference>